<dbReference type="RefSeq" id="XP_025492838.1">
    <property type="nucleotide sequence ID" value="XM_025639864.1"/>
</dbReference>
<dbReference type="OrthoDB" id="5979581at2759"/>
<proteinExistence type="predicted"/>
<organism evidence="1 2">
    <name type="scientific">Aspergillus uvarum CBS 121591</name>
    <dbReference type="NCBI Taxonomy" id="1448315"/>
    <lineage>
        <taxon>Eukaryota</taxon>
        <taxon>Fungi</taxon>
        <taxon>Dikarya</taxon>
        <taxon>Ascomycota</taxon>
        <taxon>Pezizomycotina</taxon>
        <taxon>Eurotiomycetes</taxon>
        <taxon>Eurotiomycetidae</taxon>
        <taxon>Eurotiales</taxon>
        <taxon>Aspergillaceae</taxon>
        <taxon>Aspergillus</taxon>
        <taxon>Aspergillus subgen. Circumdati</taxon>
    </lineage>
</organism>
<dbReference type="Gene3D" id="1.10.510.10">
    <property type="entry name" value="Transferase(Phosphotransferase) domain 1"/>
    <property type="match status" value="1"/>
</dbReference>
<dbReference type="GeneID" id="37142606"/>
<evidence type="ECO:0000313" key="1">
    <source>
        <dbReference type="EMBL" id="PYH82638.1"/>
    </source>
</evidence>
<name>A0A319D430_9EURO</name>
<dbReference type="Proteomes" id="UP000248340">
    <property type="component" value="Unassembled WGS sequence"/>
</dbReference>
<sequence length="108" mass="11661">MARDQKTNKYVAIKVTIADSDPAQSQDRNILHRLNTADSKTKSHPGRASILPILDGFIIPGLNGDHQCLVTPVGMMSPAEAKDASSFRLFQLPMARAFSAQLVLAVAC</sequence>
<dbReference type="EMBL" id="KZ821694">
    <property type="protein sequence ID" value="PYH82638.1"/>
    <property type="molecule type" value="Genomic_DNA"/>
</dbReference>
<gene>
    <name evidence="1" type="ORF">BO82DRAFT_413273</name>
</gene>
<keyword evidence="2" id="KW-1185">Reference proteome</keyword>
<accession>A0A319D430</accession>
<evidence type="ECO:0000313" key="2">
    <source>
        <dbReference type="Proteomes" id="UP000248340"/>
    </source>
</evidence>
<reference evidence="1 2" key="1">
    <citation type="submission" date="2016-12" db="EMBL/GenBank/DDBJ databases">
        <title>The genomes of Aspergillus section Nigri reveals drivers in fungal speciation.</title>
        <authorList>
            <consortium name="DOE Joint Genome Institute"/>
            <person name="Vesth T.C."/>
            <person name="Nybo J."/>
            <person name="Theobald S."/>
            <person name="Brandl J."/>
            <person name="Frisvad J.C."/>
            <person name="Nielsen K.F."/>
            <person name="Lyhne E.K."/>
            <person name="Kogle M.E."/>
            <person name="Kuo A."/>
            <person name="Riley R."/>
            <person name="Clum A."/>
            <person name="Nolan M."/>
            <person name="Lipzen A."/>
            <person name="Salamov A."/>
            <person name="Henrissat B."/>
            <person name="Wiebenga A."/>
            <person name="De Vries R.P."/>
            <person name="Grigoriev I.V."/>
            <person name="Mortensen U.H."/>
            <person name="Andersen M.R."/>
            <person name="Baker S.E."/>
        </authorList>
    </citation>
    <scope>NUCLEOTIDE SEQUENCE [LARGE SCALE GENOMIC DNA]</scope>
    <source>
        <strain evidence="1 2">CBS 121591</strain>
    </source>
</reference>
<evidence type="ECO:0008006" key="3">
    <source>
        <dbReference type="Google" id="ProtNLM"/>
    </source>
</evidence>
<dbReference type="STRING" id="1448315.A0A319D430"/>
<dbReference type="Gene3D" id="3.30.200.20">
    <property type="entry name" value="Phosphorylase Kinase, domain 1"/>
    <property type="match status" value="1"/>
</dbReference>
<dbReference type="VEuPathDB" id="FungiDB:BO82DRAFT_413273"/>
<dbReference type="AlphaFoldDB" id="A0A319D430"/>
<protein>
    <recommendedName>
        <fullName evidence="3">Protein kinase domain-containing protein</fullName>
    </recommendedName>
</protein>